<dbReference type="Pfam" id="PF00043">
    <property type="entry name" value="GST_C"/>
    <property type="match status" value="1"/>
</dbReference>
<evidence type="ECO:0000259" key="3">
    <source>
        <dbReference type="PROSITE" id="PS50404"/>
    </source>
</evidence>
<name>A0ABR4KWL5_9EURO</name>
<dbReference type="Gene3D" id="3.40.30.10">
    <property type="entry name" value="Glutaredoxin"/>
    <property type="match status" value="1"/>
</dbReference>
<comment type="caution">
    <text evidence="5">The sequence shown here is derived from an EMBL/GenBank/DDBJ whole genome shotgun (WGS) entry which is preliminary data.</text>
</comment>
<dbReference type="PROSITE" id="PS50404">
    <property type="entry name" value="GST_NTER"/>
    <property type="match status" value="1"/>
</dbReference>
<accession>A0ABR4KWL5</accession>
<dbReference type="InterPro" id="IPR036249">
    <property type="entry name" value="Thioredoxin-like_sf"/>
</dbReference>
<dbReference type="PANTHER" id="PTHR43986:SF1">
    <property type="entry name" value="ELONGATION FACTOR 1-GAMMA"/>
    <property type="match status" value="1"/>
</dbReference>
<dbReference type="EMBL" id="JBFXLU010000006">
    <property type="protein sequence ID" value="KAL2856673.1"/>
    <property type="molecule type" value="Genomic_DNA"/>
</dbReference>
<sequence>MTFGEIYGRVDNPRTLPSLVVAKELGLDLVLREPKTPSEEDYLKLNPQGLIPTFVGADGFVLTESPAIVTYIASQKDNHTLLGKTKQDAASVNRWLSYSNTQLLPHIGGWFAPLTGRKPYDAASVESARANALRNIAIVADYLQTREFLVGDGVTVADLYVAGHLTRGFAFVLDREWRAQEQNRGIVAWAERVYALPSWRAVAGEQVFIEKAVTYTPN</sequence>
<feature type="domain" description="GST C-terminal" evidence="4">
    <location>
        <begin position="85"/>
        <end position="213"/>
    </location>
</feature>
<evidence type="ECO:0000256" key="1">
    <source>
        <dbReference type="ARBA" id="ARBA00007409"/>
    </source>
</evidence>
<keyword evidence="6" id="KW-1185">Reference proteome</keyword>
<dbReference type="PANTHER" id="PTHR43986">
    <property type="entry name" value="ELONGATION FACTOR 1-GAMMA"/>
    <property type="match status" value="1"/>
</dbReference>
<comment type="similarity">
    <text evidence="1 2">Belongs to the GST superfamily.</text>
</comment>
<gene>
    <name evidence="5" type="ORF">BJY01DRAFT_242718</name>
</gene>
<evidence type="ECO:0000256" key="2">
    <source>
        <dbReference type="RuleBase" id="RU003494"/>
    </source>
</evidence>
<evidence type="ECO:0000313" key="5">
    <source>
        <dbReference type="EMBL" id="KAL2856673.1"/>
    </source>
</evidence>
<dbReference type="InterPro" id="IPR004046">
    <property type="entry name" value="GST_C"/>
</dbReference>
<dbReference type="SFLD" id="SFLDG00358">
    <property type="entry name" value="Main_(cytGST)"/>
    <property type="match status" value="1"/>
</dbReference>
<dbReference type="Proteomes" id="UP001610446">
    <property type="component" value="Unassembled WGS sequence"/>
</dbReference>
<dbReference type="InterPro" id="IPR010987">
    <property type="entry name" value="Glutathione-S-Trfase_C-like"/>
</dbReference>
<dbReference type="InterPro" id="IPR004045">
    <property type="entry name" value="Glutathione_S-Trfase_N"/>
</dbReference>
<dbReference type="CDD" id="cd03044">
    <property type="entry name" value="GST_N_EF1Bgamma"/>
    <property type="match status" value="1"/>
</dbReference>
<dbReference type="CDD" id="cd03181">
    <property type="entry name" value="GST_C_EF1Bgamma_like"/>
    <property type="match status" value="1"/>
</dbReference>
<protein>
    <submittedName>
        <fullName evidence="5">Glutathione S-transferase</fullName>
    </submittedName>
</protein>
<dbReference type="Pfam" id="PF02798">
    <property type="entry name" value="GST_N"/>
    <property type="match status" value="1"/>
</dbReference>
<dbReference type="InterPro" id="IPR040079">
    <property type="entry name" value="Glutathione_S-Trfase"/>
</dbReference>
<dbReference type="SFLD" id="SFLDS00019">
    <property type="entry name" value="Glutathione_Transferase_(cytos"/>
    <property type="match status" value="1"/>
</dbReference>
<dbReference type="SUPFAM" id="SSF52833">
    <property type="entry name" value="Thioredoxin-like"/>
    <property type="match status" value="1"/>
</dbReference>
<dbReference type="Gene3D" id="1.20.1050.10">
    <property type="match status" value="1"/>
</dbReference>
<dbReference type="PROSITE" id="PS50405">
    <property type="entry name" value="GST_CTER"/>
    <property type="match status" value="1"/>
</dbReference>
<feature type="domain" description="GST N-terminal" evidence="3">
    <location>
        <begin position="2"/>
        <end position="80"/>
    </location>
</feature>
<proteinExistence type="inferred from homology"/>
<dbReference type="InterPro" id="IPR050802">
    <property type="entry name" value="EF-GSTs"/>
</dbReference>
<dbReference type="SUPFAM" id="SSF47616">
    <property type="entry name" value="GST C-terminal domain-like"/>
    <property type="match status" value="1"/>
</dbReference>
<evidence type="ECO:0000259" key="4">
    <source>
        <dbReference type="PROSITE" id="PS50405"/>
    </source>
</evidence>
<reference evidence="5 6" key="1">
    <citation type="submission" date="2024-07" db="EMBL/GenBank/DDBJ databases">
        <title>Section-level genome sequencing and comparative genomics of Aspergillus sections Usti and Cavernicolus.</title>
        <authorList>
            <consortium name="Lawrence Berkeley National Laboratory"/>
            <person name="Nybo J.L."/>
            <person name="Vesth T.C."/>
            <person name="Theobald S."/>
            <person name="Frisvad J.C."/>
            <person name="Larsen T.O."/>
            <person name="Kjaerboelling I."/>
            <person name="Rothschild-Mancinelli K."/>
            <person name="Lyhne E.K."/>
            <person name="Kogle M.E."/>
            <person name="Barry K."/>
            <person name="Clum A."/>
            <person name="Na H."/>
            <person name="Ledsgaard L."/>
            <person name="Lin J."/>
            <person name="Lipzen A."/>
            <person name="Kuo A."/>
            <person name="Riley R."/>
            <person name="Mondo S."/>
            <person name="Labutti K."/>
            <person name="Haridas S."/>
            <person name="Pangalinan J."/>
            <person name="Salamov A.A."/>
            <person name="Simmons B.A."/>
            <person name="Magnuson J.K."/>
            <person name="Chen J."/>
            <person name="Drula E."/>
            <person name="Henrissat B."/>
            <person name="Wiebenga A."/>
            <person name="Lubbers R.J."/>
            <person name="Gomes A.C."/>
            <person name="Makela M.R."/>
            <person name="Stajich J."/>
            <person name="Grigoriev I.V."/>
            <person name="Mortensen U.H."/>
            <person name="De Vries R.P."/>
            <person name="Baker S.E."/>
            <person name="Andersen M.R."/>
        </authorList>
    </citation>
    <scope>NUCLEOTIDE SEQUENCE [LARGE SCALE GENOMIC DNA]</scope>
    <source>
        <strain evidence="5 6">CBS 123904</strain>
    </source>
</reference>
<dbReference type="InterPro" id="IPR036282">
    <property type="entry name" value="Glutathione-S-Trfase_C_sf"/>
</dbReference>
<evidence type="ECO:0000313" key="6">
    <source>
        <dbReference type="Proteomes" id="UP001610446"/>
    </source>
</evidence>
<organism evidence="5 6">
    <name type="scientific">Aspergillus pseudoustus</name>
    <dbReference type="NCBI Taxonomy" id="1810923"/>
    <lineage>
        <taxon>Eukaryota</taxon>
        <taxon>Fungi</taxon>
        <taxon>Dikarya</taxon>
        <taxon>Ascomycota</taxon>
        <taxon>Pezizomycotina</taxon>
        <taxon>Eurotiomycetes</taxon>
        <taxon>Eurotiomycetidae</taxon>
        <taxon>Eurotiales</taxon>
        <taxon>Aspergillaceae</taxon>
        <taxon>Aspergillus</taxon>
        <taxon>Aspergillus subgen. Nidulantes</taxon>
    </lineage>
</organism>